<dbReference type="InterPro" id="IPR011989">
    <property type="entry name" value="ARM-like"/>
</dbReference>
<feature type="domain" description="DUF7792" evidence="1">
    <location>
        <begin position="11"/>
        <end position="134"/>
    </location>
</feature>
<reference evidence="3" key="1">
    <citation type="submission" date="2025-08" db="UniProtKB">
        <authorList>
            <consortium name="RefSeq"/>
        </authorList>
    </citation>
    <scope>IDENTIFICATION</scope>
    <source>
        <tissue evidence="3">Leaf</tissue>
    </source>
</reference>
<gene>
    <name evidence="3" type="primary">LOC110418564</name>
</gene>
<dbReference type="InterPro" id="IPR056694">
    <property type="entry name" value="DUF7792"/>
</dbReference>
<dbReference type="Gene3D" id="1.25.10.10">
    <property type="entry name" value="Leucine-rich Repeat Variant"/>
    <property type="match status" value="1"/>
</dbReference>
<dbReference type="OrthoDB" id="987741at2759"/>
<evidence type="ECO:0000259" key="1">
    <source>
        <dbReference type="Pfam" id="PF25055"/>
    </source>
</evidence>
<dbReference type="PANTHER" id="PTHR46168:SF1">
    <property type="entry name" value="ARMADILLO REPEAT ONLY 4"/>
    <property type="match status" value="1"/>
</dbReference>
<proteinExistence type="predicted"/>
<evidence type="ECO:0000313" key="2">
    <source>
        <dbReference type="Proteomes" id="UP000504621"/>
    </source>
</evidence>
<dbReference type="PANTHER" id="PTHR46168">
    <property type="entry name" value="ARMADILLO REPEAT ONLY 4"/>
    <property type="match status" value="1"/>
</dbReference>
<dbReference type="RefSeq" id="XP_021287002.1">
    <property type="nucleotide sequence ID" value="XM_021431327.1"/>
</dbReference>
<dbReference type="InterPro" id="IPR016024">
    <property type="entry name" value="ARM-type_fold"/>
</dbReference>
<sequence>MMQSDHGMLIEQLLVGLTVLAKQVGEAVDQAKSFRVDRGEMEKRVLQLSQMLNNLLCFITMDPMMFNLNPINCVIGGVSKILEEALTLACKCRRKTIVCRLFTGTESKLATTIHKLYQLLDVSIESMNCLLILYNPDFSSAFDEFFLSLPQFLSNDSSALSAWSCMVTEKLIWQLAPMLGETSPPELKICCAEALSMLNVGSVLNSSGTIDETEELMFCLAKLVEAEDGEFQFNCLTIIMEITAAAESDLDLRCKTFKTNSPGAKAIVELLLRVIKESEDHPKIQVPAIKSIGSLARIFKKRESPHVISVLVSQLVNVHQEVATEAIVALQKLAYPGNYLCKAHSKIMIEFNAVKPLMKLLRDGERTQQLHGLVLICYLAVNANYSKAMEEARVRTAIQQLLTRKGRPHRHDVSQHPELKELVPRALGSLILYYKY</sequence>
<dbReference type="Pfam" id="PF25055">
    <property type="entry name" value="DUF7792"/>
    <property type="match status" value="1"/>
</dbReference>
<protein>
    <submittedName>
        <fullName evidence="3">Uncharacterized protein LOC110418564</fullName>
    </submittedName>
</protein>
<organism evidence="2 3">
    <name type="scientific">Herrania umbratica</name>
    <dbReference type="NCBI Taxonomy" id="108875"/>
    <lineage>
        <taxon>Eukaryota</taxon>
        <taxon>Viridiplantae</taxon>
        <taxon>Streptophyta</taxon>
        <taxon>Embryophyta</taxon>
        <taxon>Tracheophyta</taxon>
        <taxon>Spermatophyta</taxon>
        <taxon>Magnoliopsida</taxon>
        <taxon>eudicotyledons</taxon>
        <taxon>Gunneridae</taxon>
        <taxon>Pentapetalae</taxon>
        <taxon>rosids</taxon>
        <taxon>malvids</taxon>
        <taxon>Malvales</taxon>
        <taxon>Malvaceae</taxon>
        <taxon>Byttnerioideae</taxon>
        <taxon>Herrania</taxon>
    </lineage>
</organism>
<accession>A0A6J1AIG2</accession>
<evidence type="ECO:0000313" key="3">
    <source>
        <dbReference type="RefSeq" id="XP_021287002.1"/>
    </source>
</evidence>
<dbReference type="GeneID" id="110418564"/>
<dbReference type="SUPFAM" id="SSF48371">
    <property type="entry name" value="ARM repeat"/>
    <property type="match status" value="1"/>
</dbReference>
<name>A0A6J1AIG2_9ROSI</name>
<dbReference type="Proteomes" id="UP000504621">
    <property type="component" value="Unplaced"/>
</dbReference>
<keyword evidence="2" id="KW-1185">Reference proteome</keyword>
<dbReference type="AlphaFoldDB" id="A0A6J1AIG2"/>